<accession>A0ABV6QJD3</accession>
<proteinExistence type="predicted"/>
<evidence type="ECO:0000259" key="1">
    <source>
        <dbReference type="PROSITE" id="PS51186"/>
    </source>
</evidence>
<feature type="domain" description="N-acetyltransferase" evidence="1">
    <location>
        <begin position="22"/>
        <end position="200"/>
    </location>
</feature>
<dbReference type="EC" id="2.3.1.-" evidence="2"/>
<dbReference type="Gene3D" id="3.40.630.30">
    <property type="match status" value="1"/>
</dbReference>
<dbReference type="GO" id="GO:0016746">
    <property type="term" value="F:acyltransferase activity"/>
    <property type="evidence" value="ECO:0007669"/>
    <property type="project" value="UniProtKB-KW"/>
</dbReference>
<dbReference type="InterPro" id="IPR000182">
    <property type="entry name" value="GNAT_dom"/>
</dbReference>
<dbReference type="PROSITE" id="PS51186">
    <property type="entry name" value="GNAT"/>
    <property type="match status" value="1"/>
</dbReference>
<name>A0ABV6QJD3_9ACTN</name>
<dbReference type="Proteomes" id="UP001589890">
    <property type="component" value="Unassembled WGS sequence"/>
</dbReference>
<dbReference type="Pfam" id="PF00583">
    <property type="entry name" value="Acetyltransf_1"/>
    <property type="match status" value="1"/>
</dbReference>
<protein>
    <submittedName>
        <fullName evidence="2">GNAT family N-acetyltransferase</fullName>
        <ecNumber evidence="2">2.3.1.-</ecNumber>
    </submittedName>
</protein>
<dbReference type="SUPFAM" id="SSF55729">
    <property type="entry name" value="Acyl-CoA N-acyltransferases (Nat)"/>
    <property type="match status" value="1"/>
</dbReference>
<keyword evidence="2" id="KW-0808">Transferase</keyword>
<comment type="caution">
    <text evidence="2">The sequence shown here is derived from an EMBL/GenBank/DDBJ whole genome shotgun (WGS) entry which is preliminary data.</text>
</comment>
<keyword evidence="3" id="KW-1185">Reference proteome</keyword>
<evidence type="ECO:0000313" key="3">
    <source>
        <dbReference type="Proteomes" id="UP001589890"/>
    </source>
</evidence>
<sequence length="200" mass="22832">MTTTGLSVSDRYADQDRRWFPPLVFLEREEHRELIHRLRNEAEEWVASKGLDQYTAGPNSKSEFAHSDIDRLFDAGQFVGIAPHDQVVAVVAVTEPDADFWTPEEIAEPQGYLSRFLVAEHGKHYGANLLSAVKTAEMRRGSRWLRLDVWRTNTALHAYYMRQGFKHVRTEVVPGRMSGALFQMDLHGGGKVEDYDMPKA</sequence>
<reference evidence="2 3" key="1">
    <citation type="submission" date="2024-09" db="EMBL/GenBank/DDBJ databases">
        <authorList>
            <person name="Sun Q."/>
            <person name="Mori K."/>
        </authorList>
    </citation>
    <scope>NUCLEOTIDE SEQUENCE [LARGE SCALE GENOMIC DNA]</scope>
    <source>
        <strain evidence="2 3">CGMCC 1.15906</strain>
    </source>
</reference>
<keyword evidence="2" id="KW-0012">Acyltransferase</keyword>
<dbReference type="EMBL" id="JBHLTC010000014">
    <property type="protein sequence ID" value="MFC0624748.1"/>
    <property type="molecule type" value="Genomic_DNA"/>
</dbReference>
<organism evidence="2 3">
    <name type="scientific">Kribbella deserti</name>
    <dbReference type="NCBI Taxonomy" id="1926257"/>
    <lineage>
        <taxon>Bacteria</taxon>
        <taxon>Bacillati</taxon>
        <taxon>Actinomycetota</taxon>
        <taxon>Actinomycetes</taxon>
        <taxon>Propionibacteriales</taxon>
        <taxon>Kribbellaceae</taxon>
        <taxon>Kribbella</taxon>
    </lineage>
</organism>
<gene>
    <name evidence="2" type="ORF">ACFFGN_11795</name>
</gene>
<dbReference type="RefSeq" id="WP_380046441.1">
    <property type="nucleotide sequence ID" value="NZ_JBHLTC010000014.1"/>
</dbReference>
<evidence type="ECO:0000313" key="2">
    <source>
        <dbReference type="EMBL" id="MFC0624748.1"/>
    </source>
</evidence>
<dbReference type="InterPro" id="IPR016181">
    <property type="entry name" value="Acyl_CoA_acyltransferase"/>
</dbReference>